<name>X1GGX5_9ZZZZ</name>
<dbReference type="AlphaFoldDB" id="X1GGX5"/>
<protein>
    <submittedName>
        <fullName evidence="1">Uncharacterized protein</fullName>
    </submittedName>
</protein>
<comment type="caution">
    <text evidence="1">The sequence shown here is derived from an EMBL/GenBank/DDBJ whole genome shotgun (WGS) entry which is preliminary data.</text>
</comment>
<organism evidence="1">
    <name type="scientific">marine sediment metagenome</name>
    <dbReference type="NCBI Taxonomy" id="412755"/>
    <lineage>
        <taxon>unclassified sequences</taxon>
        <taxon>metagenomes</taxon>
        <taxon>ecological metagenomes</taxon>
    </lineage>
</organism>
<feature type="non-terminal residue" evidence="1">
    <location>
        <position position="1"/>
    </location>
</feature>
<accession>X1GGX5</accession>
<proteinExistence type="predicted"/>
<gene>
    <name evidence="1" type="ORF">S03H2_28401</name>
</gene>
<dbReference type="EMBL" id="BARU01017109">
    <property type="protein sequence ID" value="GAH56437.1"/>
    <property type="molecule type" value="Genomic_DNA"/>
</dbReference>
<sequence length="60" mass="6901">EQNLYLEREPTKEEVLEAVRAELKKWPRGCLVKICGYGEPVLRMDNLSCRHNLTSQASVV</sequence>
<evidence type="ECO:0000313" key="1">
    <source>
        <dbReference type="EMBL" id="GAH56437.1"/>
    </source>
</evidence>
<reference evidence="1" key="1">
    <citation type="journal article" date="2014" name="Front. Microbiol.">
        <title>High frequency of phylogenetically diverse reductive dehalogenase-homologous genes in deep subseafloor sedimentary metagenomes.</title>
        <authorList>
            <person name="Kawai M."/>
            <person name="Futagami T."/>
            <person name="Toyoda A."/>
            <person name="Takaki Y."/>
            <person name="Nishi S."/>
            <person name="Hori S."/>
            <person name="Arai W."/>
            <person name="Tsubouchi T."/>
            <person name="Morono Y."/>
            <person name="Uchiyama I."/>
            <person name="Ito T."/>
            <person name="Fujiyama A."/>
            <person name="Inagaki F."/>
            <person name="Takami H."/>
        </authorList>
    </citation>
    <scope>NUCLEOTIDE SEQUENCE</scope>
    <source>
        <strain evidence="1">Expedition CK06-06</strain>
    </source>
</reference>